<reference evidence="3" key="1">
    <citation type="journal article" date="2024" name="IScience">
        <title>Strigolactones Initiate the Formation of Haustorium-like Structures in Castilleja.</title>
        <authorList>
            <person name="Buerger M."/>
            <person name="Peterson D."/>
            <person name="Chory J."/>
        </authorList>
    </citation>
    <scope>NUCLEOTIDE SEQUENCE [LARGE SCALE GENOMIC DNA]</scope>
</reference>
<keyword evidence="1" id="KW-1133">Transmembrane helix</keyword>
<accession>A0ABD3DAY2</accession>
<feature type="transmembrane region" description="Helical" evidence="1">
    <location>
        <begin position="295"/>
        <end position="321"/>
    </location>
</feature>
<comment type="caution">
    <text evidence="2">The sequence shown here is derived from an EMBL/GenBank/DDBJ whole genome shotgun (WGS) entry which is preliminary data.</text>
</comment>
<keyword evidence="1" id="KW-0812">Transmembrane</keyword>
<evidence type="ECO:0000313" key="2">
    <source>
        <dbReference type="EMBL" id="KAL3637922.1"/>
    </source>
</evidence>
<feature type="transmembrane region" description="Helical" evidence="1">
    <location>
        <begin position="215"/>
        <end position="238"/>
    </location>
</feature>
<feature type="transmembrane region" description="Helical" evidence="1">
    <location>
        <begin position="67"/>
        <end position="87"/>
    </location>
</feature>
<evidence type="ECO:0000256" key="1">
    <source>
        <dbReference type="SAM" id="Phobius"/>
    </source>
</evidence>
<dbReference type="PANTHER" id="PTHR35307:SF3">
    <property type="entry name" value="DUF4220 DOMAIN-CONTAINING PROTEIN"/>
    <property type="match status" value="1"/>
</dbReference>
<dbReference type="AlphaFoldDB" id="A0ABD3DAY2"/>
<organism evidence="2 3">
    <name type="scientific">Castilleja foliolosa</name>
    <dbReference type="NCBI Taxonomy" id="1961234"/>
    <lineage>
        <taxon>Eukaryota</taxon>
        <taxon>Viridiplantae</taxon>
        <taxon>Streptophyta</taxon>
        <taxon>Embryophyta</taxon>
        <taxon>Tracheophyta</taxon>
        <taxon>Spermatophyta</taxon>
        <taxon>Magnoliopsida</taxon>
        <taxon>eudicotyledons</taxon>
        <taxon>Gunneridae</taxon>
        <taxon>Pentapetalae</taxon>
        <taxon>asterids</taxon>
        <taxon>lamiids</taxon>
        <taxon>Lamiales</taxon>
        <taxon>Orobanchaceae</taxon>
        <taxon>Pedicularideae</taxon>
        <taxon>Castillejinae</taxon>
        <taxon>Castilleja</taxon>
    </lineage>
</organism>
<feature type="transmembrane region" description="Helical" evidence="1">
    <location>
        <begin position="36"/>
        <end position="55"/>
    </location>
</feature>
<protein>
    <submittedName>
        <fullName evidence="2">Uncharacterized protein</fullName>
    </submittedName>
</protein>
<feature type="transmembrane region" description="Helical" evidence="1">
    <location>
        <begin position="99"/>
        <end position="122"/>
    </location>
</feature>
<proteinExistence type="predicted"/>
<keyword evidence="1" id="KW-0472">Membrane</keyword>
<dbReference type="EMBL" id="JAVIJP010000023">
    <property type="protein sequence ID" value="KAL3637922.1"/>
    <property type="molecule type" value="Genomic_DNA"/>
</dbReference>
<gene>
    <name evidence="2" type="ORF">CASFOL_018370</name>
</gene>
<dbReference type="PANTHER" id="PTHR35307">
    <property type="entry name" value="PROTEIN, PUTATIVE-RELATED"/>
    <property type="match status" value="1"/>
</dbReference>
<feature type="transmembrane region" description="Helical" evidence="1">
    <location>
        <begin position="169"/>
        <end position="195"/>
    </location>
</feature>
<evidence type="ECO:0000313" key="3">
    <source>
        <dbReference type="Proteomes" id="UP001632038"/>
    </source>
</evidence>
<sequence length="682" mass="76486">MANSSPLTQNCTFLQCTIDFGEYYNDHTQEQLDASVPWIGMYIAAASAACALAMAADAVNALRSKKLWAPFITVATNASVHMIQVRHHYSANLTLGEKLGSIVSMLLLLVVLCSTAVVAPTAKRYLESQYKQTHKRIVNNEQGNLTADDLRLKVRRYWMMAESGAPQFVIARSVSCVAPGVMCLLMALTLLQAHIRLPLVYTNLSRTASHYKWSTNWILIIQTIGVAFGSIAPLLRWFTAAHIKSMKIGWKISFKDELIVEAYWTQSLKNWRDSPLPLKTGHHNLRKIIHDGKRLLLSFCIGAQVLIVRASKLVLLISAVFVKGLMFCFSEGSSGNSIDCESRAGMDMDFSLYVLRLEGEAELPKTTLANICNEVDELIVMGKTKQFKNLIKLLQISTNFNGVREFDSSEIQSLHSQSEPPNCWSLPLVTLTSIAVSLPNIVDQKSKQLFTSVSEGLYFARLIEKTTNSSGELGSIRNAADVIWVGVELYRKWQDKDLHAAELKRRTSHKEMLQKLSDVAEKTVKNFTTNANNFLVQDPLNWPVKVIAANSMYRITRAILLYHKDDDDETDSEVFERLSIMISDILAACLTNLARVISLKCQSNGIKEREKNIRQAAILLGESEEILEILQQREIPFLDPEKAANIEEWKAFMELGNENPVASVSAAFQQTRRDHVSVELEL</sequence>
<dbReference type="Proteomes" id="UP001632038">
    <property type="component" value="Unassembled WGS sequence"/>
</dbReference>
<name>A0ABD3DAY2_9LAMI</name>
<keyword evidence="3" id="KW-1185">Reference proteome</keyword>